<organism evidence="2 3">
    <name type="scientific">Xenopus tropicalis</name>
    <name type="common">Western clawed frog</name>
    <name type="synonym">Silurana tropicalis</name>
    <dbReference type="NCBI Taxonomy" id="8364"/>
    <lineage>
        <taxon>Eukaryota</taxon>
        <taxon>Metazoa</taxon>
        <taxon>Chordata</taxon>
        <taxon>Craniata</taxon>
        <taxon>Vertebrata</taxon>
        <taxon>Euteleostomi</taxon>
        <taxon>Amphibia</taxon>
        <taxon>Batrachia</taxon>
        <taxon>Anura</taxon>
        <taxon>Pipoidea</taxon>
        <taxon>Pipidae</taxon>
        <taxon>Xenopodinae</taxon>
        <taxon>Xenopus</taxon>
        <taxon>Silurana</taxon>
    </lineage>
</organism>
<dbReference type="Proteomes" id="UP000008143">
    <property type="component" value="Chromosome 3"/>
</dbReference>
<dbReference type="SUPFAM" id="SSF48371">
    <property type="entry name" value="ARM repeat"/>
    <property type="match status" value="1"/>
</dbReference>
<reference evidence="3" key="1">
    <citation type="submission" date="2025-08" db="UniProtKB">
        <authorList>
            <consortium name="RefSeq"/>
        </authorList>
    </citation>
    <scope>IDENTIFICATION</scope>
    <source>
        <strain evidence="3">Nigerian</strain>
        <tissue evidence="3">Liver and blood</tissue>
    </source>
</reference>
<evidence type="ECO:0000313" key="2">
    <source>
        <dbReference type="Proteomes" id="UP000008143"/>
    </source>
</evidence>
<dbReference type="RefSeq" id="XP_002932740.1">
    <property type="nucleotide sequence ID" value="XM_002932694.5"/>
</dbReference>
<dbReference type="OMA" id="DRCCNGQ"/>
<dbReference type="Xenbase" id="XB-GENE-999541">
    <property type="gene designation" value="tti2"/>
</dbReference>
<dbReference type="GeneID" id="100487242"/>
<evidence type="ECO:0000313" key="4">
    <source>
        <dbReference type="Xenbase" id="XB-GENE-999541"/>
    </source>
</evidence>
<comment type="similarity">
    <text evidence="1">Belongs to the TTI2 family.</text>
</comment>
<dbReference type="OrthoDB" id="6417021at2759"/>
<dbReference type="KEGG" id="xtr:100487242"/>
<protein>
    <submittedName>
        <fullName evidence="3">TELO2-interacting protein 2</fullName>
    </submittedName>
</protein>
<proteinExistence type="inferred from homology"/>
<gene>
    <name evidence="3 4" type="primary">tti2</name>
</gene>
<dbReference type="InterPro" id="IPR018870">
    <property type="entry name" value="Tti2"/>
</dbReference>
<evidence type="ECO:0000256" key="1">
    <source>
        <dbReference type="ARBA" id="ARBA00034736"/>
    </source>
</evidence>
<sequence length="339" mass="38503">MSESRALARERLKGLIEGGTCNSLTDALKEIWDGEPEFGVFRDALALLRARLRKDTWESYPEDKAIFSWMLHQVTRPWLSEFLSQVLPPSLLFSDDYRVENKVLGVTCLHHIIRNVPAAELQQYNQAQVMYHALKNHLYTAEAEVIEVVLPCLLDLLPVLQIPPPALGEYQKDKQNPTDEILQLVLTHMEMEHKIVLRRVYARNLPALQQMLGVRVARHMKRLLSVIVGYLEVYDEPEETARLCILETLQGTIKLVWPRMPCRLTLLLKALLKLISDVSCDPGQTPKSVREALLHSATECLILLDRCCNGQVKAALEGLPSLCNDSLLLQCIKQVQEAT</sequence>
<dbReference type="Pfam" id="PF10521">
    <property type="entry name" value="Tti2"/>
    <property type="match status" value="1"/>
</dbReference>
<dbReference type="CTD" id="80185"/>
<dbReference type="PANTHER" id="PTHR32226:SF2">
    <property type="entry name" value="TELO2-INTERACTING PROTEIN 2"/>
    <property type="match status" value="1"/>
</dbReference>
<accession>A0A8J0QJD3</accession>
<name>A0A8J0QJD3_XENTR</name>
<dbReference type="GO" id="GO:0110078">
    <property type="term" value="C:TTT Hsp90 cochaperone complex"/>
    <property type="evidence" value="ECO:0000318"/>
    <property type="project" value="GO_Central"/>
</dbReference>
<dbReference type="AlphaFoldDB" id="A0A8J0QJD3"/>
<dbReference type="AGR" id="Xenbase:XB-GENE-999541"/>
<dbReference type="InterPro" id="IPR016024">
    <property type="entry name" value="ARM-type_fold"/>
</dbReference>
<dbReference type="PANTHER" id="PTHR32226">
    <property type="entry name" value="TELO2-INTERACTING PROTEIN 2"/>
    <property type="match status" value="1"/>
</dbReference>
<keyword evidence="2" id="KW-1185">Reference proteome</keyword>
<evidence type="ECO:0000313" key="3">
    <source>
        <dbReference type="RefSeq" id="XP_002932740.1"/>
    </source>
</evidence>